<dbReference type="InterPro" id="IPR048147">
    <property type="entry name" value="CBO0543-like"/>
</dbReference>
<sequence>MIAMNAERWVLLSVWVICLPALFLGVARARWREMVLVFLWNQTYTWSMSLVLVEGGLVSNPVREFVRASGSNFSFNFILYPTIAVFYALHVPRGAWRNVLQLGLFMAGLGVFTETVSSFTSLMDMQRLGWPLRILVFGVGLASARIGYLWYFGRGPFGAKGGGERADMARDDALDGV</sequence>
<keyword evidence="1" id="KW-0472">Membrane</keyword>
<organism evidence="2 3">
    <name type="scientific">Paenibacillus xanthanilyticus</name>
    <dbReference type="NCBI Taxonomy" id="1783531"/>
    <lineage>
        <taxon>Bacteria</taxon>
        <taxon>Bacillati</taxon>
        <taxon>Bacillota</taxon>
        <taxon>Bacilli</taxon>
        <taxon>Bacillales</taxon>
        <taxon>Paenibacillaceae</taxon>
        <taxon>Paenibacillus</taxon>
    </lineage>
</organism>
<feature type="transmembrane region" description="Helical" evidence="1">
    <location>
        <begin position="39"/>
        <end position="58"/>
    </location>
</feature>
<proteinExistence type="predicted"/>
<reference evidence="3" key="1">
    <citation type="journal article" date="2019" name="Int. J. Syst. Evol. Microbiol.">
        <title>The Global Catalogue of Microorganisms (GCM) 10K type strain sequencing project: providing services to taxonomists for standard genome sequencing and annotation.</title>
        <authorList>
            <consortium name="The Broad Institute Genomics Platform"/>
            <consortium name="The Broad Institute Genome Sequencing Center for Infectious Disease"/>
            <person name="Wu L."/>
            <person name="Ma J."/>
        </authorList>
    </citation>
    <scope>NUCLEOTIDE SEQUENCE [LARGE SCALE GENOMIC DNA]</scope>
    <source>
        <strain evidence="3">IBRC-M 10987</strain>
    </source>
</reference>
<keyword evidence="1" id="KW-1133">Transmembrane helix</keyword>
<dbReference type="NCBIfam" id="NF041644">
    <property type="entry name" value="CBO0543_fam"/>
    <property type="match status" value="1"/>
</dbReference>
<keyword evidence="3" id="KW-1185">Reference proteome</keyword>
<keyword evidence="1" id="KW-0812">Transmembrane</keyword>
<dbReference type="RefSeq" id="WP_377718795.1">
    <property type="nucleotide sequence ID" value="NZ_JBHSAM010000021.1"/>
</dbReference>
<dbReference type="Proteomes" id="UP001595715">
    <property type="component" value="Unassembled WGS sequence"/>
</dbReference>
<evidence type="ECO:0000256" key="1">
    <source>
        <dbReference type="SAM" id="Phobius"/>
    </source>
</evidence>
<protein>
    <submittedName>
        <fullName evidence="2">CBO0543 family protein</fullName>
    </submittedName>
</protein>
<feature type="transmembrane region" description="Helical" evidence="1">
    <location>
        <begin position="102"/>
        <end position="122"/>
    </location>
</feature>
<evidence type="ECO:0000313" key="3">
    <source>
        <dbReference type="Proteomes" id="UP001595715"/>
    </source>
</evidence>
<feature type="transmembrane region" description="Helical" evidence="1">
    <location>
        <begin position="70"/>
        <end position="90"/>
    </location>
</feature>
<dbReference type="EMBL" id="JBHSAM010000021">
    <property type="protein sequence ID" value="MFC4100120.1"/>
    <property type="molecule type" value="Genomic_DNA"/>
</dbReference>
<accession>A0ABV8K2Q7</accession>
<comment type="caution">
    <text evidence="2">The sequence shown here is derived from an EMBL/GenBank/DDBJ whole genome shotgun (WGS) entry which is preliminary data.</text>
</comment>
<name>A0ABV8K2Q7_9BACL</name>
<gene>
    <name evidence="2" type="ORF">ACFOZ8_10650</name>
</gene>
<feature type="transmembrane region" description="Helical" evidence="1">
    <location>
        <begin position="134"/>
        <end position="152"/>
    </location>
</feature>
<evidence type="ECO:0000313" key="2">
    <source>
        <dbReference type="EMBL" id="MFC4100120.1"/>
    </source>
</evidence>